<evidence type="ECO:0000256" key="4">
    <source>
        <dbReference type="PROSITE-ProRule" id="PRU01248"/>
    </source>
</evidence>
<dbReference type="InterPro" id="IPR010998">
    <property type="entry name" value="Integrase_recombinase_N"/>
</dbReference>
<proteinExistence type="predicted"/>
<dbReference type="SUPFAM" id="SSF56349">
    <property type="entry name" value="DNA breaking-rejoining enzymes"/>
    <property type="match status" value="1"/>
</dbReference>
<sequence length="415" mass="46869">MFEAIFLPQTAERYRTAPLSEPRARYLRHLNELGACRTTLRKNANDQLSLVRLLDLREGDRVNTPQIEAAAAIWALPKGHRYARAASPKARTRFASRGIQWLRFLGWLDEPEHKHHPHHAEIVIFERWLRRERGLSDATVQAYCAAADHFFFWSAGKGVALDAIRVTDIDDVIATEHKRGVWKRRSIHDYAQRLRAFFLFAETRGWCRAGLAAGIMAPRFVVDESVPKGLGRKDVLHLLASVVRDRAVDKRDRAILMLLIAYGLRAGEVRGLQLDDMDWENGMLRVRCPKPGRSHLWPLSHEVGHAILRYIREARPSGFGRSLFFTAHAPIRPLGRAALGKMVRDRLASIGIVSGRRGTHILRHAAAQHLLDQGMSMKVIGDFLGHRDPSSTAIYAKVNLASLREVAAFDLEGLA</sequence>
<keyword evidence="2 4" id="KW-0238">DNA-binding</keyword>
<evidence type="ECO:0000256" key="2">
    <source>
        <dbReference type="ARBA" id="ARBA00023125"/>
    </source>
</evidence>
<dbReference type="InterPro" id="IPR050090">
    <property type="entry name" value="Tyrosine_recombinase_XerCD"/>
</dbReference>
<dbReference type="EMBL" id="JAPFQA010000043">
    <property type="protein sequence ID" value="MCZ8548746.1"/>
    <property type="molecule type" value="Genomic_DNA"/>
</dbReference>
<dbReference type="Gene3D" id="1.10.443.10">
    <property type="entry name" value="Intergrase catalytic core"/>
    <property type="match status" value="1"/>
</dbReference>
<dbReference type="PANTHER" id="PTHR30349:SF90">
    <property type="entry name" value="TYROSINE RECOMBINASE XERD"/>
    <property type="match status" value="1"/>
</dbReference>
<dbReference type="InterPro" id="IPR011010">
    <property type="entry name" value="DNA_brk_join_enz"/>
</dbReference>
<dbReference type="PROSITE" id="PS51898">
    <property type="entry name" value="TYR_RECOMBINASE"/>
    <property type="match status" value="1"/>
</dbReference>
<feature type="domain" description="Tyr recombinase" evidence="5">
    <location>
        <begin position="225"/>
        <end position="408"/>
    </location>
</feature>
<evidence type="ECO:0000313" key="7">
    <source>
        <dbReference type="EMBL" id="MCZ8548746.1"/>
    </source>
</evidence>
<keyword evidence="8" id="KW-1185">Reference proteome</keyword>
<dbReference type="InterPro" id="IPR044068">
    <property type="entry name" value="CB"/>
</dbReference>
<protein>
    <submittedName>
        <fullName evidence="7">Site-specific integrase</fullName>
    </submittedName>
</protein>
<dbReference type="Pfam" id="PF02899">
    <property type="entry name" value="Phage_int_SAM_1"/>
    <property type="match status" value="1"/>
</dbReference>
<dbReference type="PROSITE" id="PS51900">
    <property type="entry name" value="CB"/>
    <property type="match status" value="1"/>
</dbReference>
<keyword evidence="3" id="KW-0233">DNA recombination</keyword>
<gene>
    <name evidence="7" type="ORF">OOJ09_31765</name>
</gene>
<evidence type="ECO:0000256" key="3">
    <source>
        <dbReference type="ARBA" id="ARBA00023172"/>
    </source>
</evidence>
<dbReference type="InterPro" id="IPR013762">
    <property type="entry name" value="Integrase-like_cat_sf"/>
</dbReference>
<accession>A0ABT4R4P6</accession>
<dbReference type="Gene3D" id="1.10.150.130">
    <property type="match status" value="1"/>
</dbReference>
<dbReference type="InterPro" id="IPR002104">
    <property type="entry name" value="Integrase_catalytic"/>
</dbReference>
<dbReference type="PANTHER" id="PTHR30349">
    <property type="entry name" value="PHAGE INTEGRASE-RELATED"/>
    <property type="match status" value="1"/>
</dbReference>
<dbReference type="InterPro" id="IPR004107">
    <property type="entry name" value="Integrase_SAM-like_N"/>
</dbReference>
<evidence type="ECO:0000256" key="1">
    <source>
        <dbReference type="ARBA" id="ARBA00022908"/>
    </source>
</evidence>
<name>A0ABT4R4P6_9HYPH</name>
<dbReference type="Pfam" id="PF00589">
    <property type="entry name" value="Phage_integrase"/>
    <property type="match status" value="1"/>
</dbReference>
<evidence type="ECO:0000259" key="6">
    <source>
        <dbReference type="PROSITE" id="PS51900"/>
    </source>
</evidence>
<dbReference type="RefSeq" id="WP_269908992.1">
    <property type="nucleotide sequence ID" value="NZ_JAPFQA010000043.1"/>
</dbReference>
<evidence type="ECO:0000313" key="8">
    <source>
        <dbReference type="Proteomes" id="UP001152178"/>
    </source>
</evidence>
<comment type="caution">
    <text evidence="7">The sequence shown here is derived from an EMBL/GenBank/DDBJ whole genome shotgun (WGS) entry which is preliminary data.</text>
</comment>
<evidence type="ECO:0000259" key="5">
    <source>
        <dbReference type="PROSITE" id="PS51898"/>
    </source>
</evidence>
<keyword evidence="1" id="KW-0229">DNA integration</keyword>
<reference evidence="7" key="1">
    <citation type="submission" date="2022-11" db="EMBL/GenBank/DDBJ databases">
        <authorList>
            <person name="Coimbra C."/>
        </authorList>
    </citation>
    <scope>NUCLEOTIDE SEQUENCE</scope>
    <source>
        <strain evidence="7">Jales19</strain>
    </source>
</reference>
<feature type="domain" description="Core-binding (CB)" evidence="6">
    <location>
        <begin position="119"/>
        <end position="202"/>
    </location>
</feature>
<dbReference type="Proteomes" id="UP001152178">
    <property type="component" value="Unassembled WGS sequence"/>
</dbReference>
<organism evidence="7 8">
    <name type="scientific">Mesorhizobium qingshengii</name>
    <dbReference type="NCBI Taxonomy" id="1165689"/>
    <lineage>
        <taxon>Bacteria</taxon>
        <taxon>Pseudomonadati</taxon>
        <taxon>Pseudomonadota</taxon>
        <taxon>Alphaproteobacteria</taxon>
        <taxon>Hyphomicrobiales</taxon>
        <taxon>Phyllobacteriaceae</taxon>
        <taxon>Mesorhizobium</taxon>
    </lineage>
</organism>